<feature type="domain" description="Putative Flp pilus-assembly TadG-like N-terminal" evidence="2">
    <location>
        <begin position="26"/>
        <end position="70"/>
    </location>
</feature>
<dbReference type="Proteomes" id="UP001597400">
    <property type="component" value="Unassembled WGS sequence"/>
</dbReference>
<feature type="transmembrane region" description="Helical" evidence="1">
    <location>
        <begin position="28"/>
        <end position="47"/>
    </location>
</feature>
<evidence type="ECO:0000313" key="3">
    <source>
        <dbReference type="EMBL" id="MFD1951120.1"/>
    </source>
</evidence>
<evidence type="ECO:0000256" key="1">
    <source>
        <dbReference type="SAM" id="Phobius"/>
    </source>
</evidence>
<keyword evidence="4" id="KW-1185">Reference proteome</keyword>
<comment type="caution">
    <text evidence="3">The sequence shown here is derived from an EMBL/GenBank/DDBJ whole genome shotgun (WGS) entry which is preliminary data.</text>
</comment>
<dbReference type="InterPro" id="IPR036465">
    <property type="entry name" value="vWFA_dom_sf"/>
</dbReference>
<organism evidence="3 4">
    <name type="scientific">Sphingomonas arantia</name>
    <dbReference type="NCBI Taxonomy" id="1460676"/>
    <lineage>
        <taxon>Bacteria</taxon>
        <taxon>Pseudomonadati</taxon>
        <taxon>Pseudomonadota</taxon>
        <taxon>Alphaproteobacteria</taxon>
        <taxon>Sphingomonadales</taxon>
        <taxon>Sphingomonadaceae</taxon>
        <taxon>Sphingomonas</taxon>
    </lineage>
</organism>
<keyword evidence="1" id="KW-0812">Transmembrane</keyword>
<name>A0ABW4TWN4_9SPHN</name>
<accession>A0ABW4TWN4</accession>
<keyword evidence="1" id="KW-0472">Membrane</keyword>
<evidence type="ECO:0000259" key="2">
    <source>
        <dbReference type="Pfam" id="PF13400"/>
    </source>
</evidence>
<protein>
    <submittedName>
        <fullName evidence="3">TadE/TadG family type IV pilus assembly protein</fullName>
    </submittedName>
</protein>
<evidence type="ECO:0000313" key="4">
    <source>
        <dbReference type="Proteomes" id="UP001597400"/>
    </source>
</evidence>
<dbReference type="Gene3D" id="3.40.50.410">
    <property type="entry name" value="von Willebrand factor, type A domain"/>
    <property type="match status" value="2"/>
</dbReference>
<dbReference type="SUPFAM" id="SSF53300">
    <property type="entry name" value="vWA-like"/>
    <property type="match status" value="1"/>
</dbReference>
<dbReference type="Pfam" id="PF13400">
    <property type="entry name" value="Tad"/>
    <property type="match status" value="1"/>
</dbReference>
<gene>
    <name evidence="3" type="ORF">ACFSGX_10120</name>
</gene>
<keyword evidence="1" id="KW-1133">Transmembrane helix</keyword>
<dbReference type="InterPro" id="IPR028087">
    <property type="entry name" value="Tad_N"/>
</dbReference>
<reference evidence="4" key="1">
    <citation type="journal article" date="2019" name="Int. J. Syst. Evol. Microbiol.">
        <title>The Global Catalogue of Microorganisms (GCM) 10K type strain sequencing project: providing services to taxonomists for standard genome sequencing and annotation.</title>
        <authorList>
            <consortium name="The Broad Institute Genomics Platform"/>
            <consortium name="The Broad Institute Genome Sequencing Center for Infectious Disease"/>
            <person name="Wu L."/>
            <person name="Ma J."/>
        </authorList>
    </citation>
    <scope>NUCLEOTIDE SEQUENCE [LARGE SCALE GENOMIC DNA]</scope>
    <source>
        <strain evidence="4">CGMCC 1.12702</strain>
    </source>
</reference>
<proteinExistence type="predicted"/>
<sequence length="611" mass="66439">MARQRETRTNRAAGGLLRRLQRDASGNTLAIMAAAMIPLAAVVGSGMDLARTYLVQSRLQQACDAGVLAGRRSMTGIVLSSADKAQANNFFNFNFPSDMFRDVVRTFIPTDGAAGAVVGTATARVPMTLMSLIFKKPVINLAVNCESRLDIANTDVMFVLDVTGSMACTASDSTSACLSHVGSVGYRKSGSYWLVPEKSGSRIAALRTAVGLFYDALASSAGQNTRLRFGFVPYSTTVNVGDLIPAAYITKNWNYQSRYVPEWYGRSGPVSRFSFNCRNFEQARTPRTGYDSNGRAQAVTVEGTIGFCNVTTITYRPNYAADTPEFDNWRYEQVAYDLSKLTGTGTVNYSDLAYPKLVWGKCIEEAMTSPSSSFSMTKNPDLNIDLVPDEDANRWHPYLPDLIHGRKTLAGEFVLNPPSSTEYPQPSLGVGNASCPKAAQKLKEMKKADITDYTSAAKGFVPHGGTYHDIGMIWGGRLLSPDGLFKADNASPNGQEINRNIVFITDGDMQPGAGTYSAYGMEKLDRRVMGTSGNDDTSMKARHNARFLNVCNSIKDKQITIWVVAYAQTMTDELKECATDASHAISAPTDAVLKTRLADIATRIAALRLSK</sequence>
<dbReference type="EMBL" id="JBHUGS010000002">
    <property type="protein sequence ID" value="MFD1951120.1"/>
    <property type="molecule type" value="Genomic_DNA"/>
</dbReference>